<dbReference type="Gene3D" id="2.60.40.4270">
    <property type="entry name" value="Listeria-Bacteroides repeat domain"/>
    <property type="match status" value="3"/>
</dbReference>
<dbReference type="InterPro" id="IPR013378">
    <property type="entry name" value="InlB-like_B-rpt"/>
</dbReference>
<gene>
    <name evidence="4" type="ORF">TREVI0001_2532</name>
</gene>
<dbReference type="Pfam" id="PF09479">
    <property type="entry name" value="Flg_new"/>
    <property type="match status" value="3"/>
</dbReference>
<dbReference type="InterPro" id="IPR012334">
    <property type="entry name" value="Pectin_lyas_fold"/>
</dbReference>
<dbReference type="InterPro" id="IPR011050">
    <property type="entry name" value="Pectin_lyase_fold/virulence"/>
</dbReference>
<dbReference type="InterPro" id="IPR042229">
    <property type="entry name" value="Listeria/Bacterioides_rpt_sf"/>
</dbReference>
<evidence type="ECO:0000313" key="4">
    <source>
        <dbReference type="EMBL" id="EEV20416.1"/>
    </source>
</evidence>
<dbReference type="Pfam" id="PF18998">
    <property type="entry name" value="Flg_new_2"/>
    <property type="match status" value="1"/>
</dbReference>
<feature type="domain" description="Bacterial repeat" evidence="3">
    <location>
        <begin position="250"/>
        <end position="323"/>
    </location>
</feature>
<dbReference type="GO" id="GO:0030313">
    <property type="term" value="C:cell envelope"/>
    <property type="evidence" value="ECO:0007669"/>
    <property type="project" value="UniProtKB-SubCell"/>
</dbReference>
<dbReference type="InterPro" id="IPR044060">
    <property type="entry name" value="Bacterial_rp_domain"/>
</dbReference>
<dbReference type="Proteomes" id="UP000004509">
    <property type="component" value="Unassembled WGS sequence"/>
</dbReference>
<dbReference type="AlphaFoldDB" id="C8PQA0"/>
<comment type="subcellular location">
    <subcellularLocation>
        <location evidence="1">Cell envelope</location>
    </subcellularLocation>
</comment>
<accession>C8PQA0</accession>
<dbReference type="STRING" id="596324.TREVI0001_2532"/>
<protein>
    <submittedName>
        <fullName evidence="4">Repeat protein</fullName>
    </submittedName>
</protein>
<dbReference type="EMBL" id="ACYH01000035">
    <property type="protein sequence ID" value="EEV20416.1"/>
    <property type="molecule type" value="Genomic_DNA"/>
</dbReference>
<evidence type="ECO:0000313" key="5">
    <source>
        <dbReference type="Proteomes" id="UP000004509"/>
    </source>
</evidence>
<dbReference type="Gene3D" id="2.160.20.10">
    <property type="entry name" value="Single-stranded right-handed beta-helix, Pectin lyase-like"/>
    <property type="match status" value="1"/>
</dbReference>
<name>C8PQA0_9SPIR</name>
<evidence type="ECO:0000256" key="1">
    <source>
        <dbReference type="ARBA" id="ARBA00004196"/>
    </source>
</evidence>
<dbReference type="NCBIfam" id="TIGR02543">
    <property type="entry name" value="List_Bact_rpt"/>
    <property type="match status" value="1"/>
</dbReference>
<dbReference type="eggNOG" id="COG3209">
    <property type="taxonomic scope" value="Bacteria"/>
</dbReference>
<comment type="caution">
    <text evidence="4">The sequence shown here is derived from an EMBL/GenBank/DDBJ whole genome shotgun (WGS) entry which is preliminary data.</text>
</comment>
<dbReference type="SUPFAM" id="SSF51126">
    <property type="entry name" value="Pectin lyase-like"/>
    <property type="match status" value="2"/>
</dbReference>
<proteinExistence type="predicted"/>
<sequence>MVKVYYKRNMITVTFKLDGGNIGGDPSNVTSTGRYGATLTKPADPTKPGYTFSSWQPVGDAPALSSTFPAKDAEYKPVWTANTYYVQFNRNGGSGDMSNQSFIYGRPQKLSKNQFTKTGYTFKGWARNLIDGKKYDDEQEVKNLTPGANTTVVLSAVWEENNYKVCFNGNGNDGGLMADQTFTYTEYKALSENKFTKTGHDFDGWAKTPGGNKEYNDKQPVEKLTSENNGTVNLYARWKIKVYTVRFNVDGGNGKIQVGSETPTTSGETQVTHDGSVIFTAKPDLGWEVDHWTGATANTPNTTATLSNVIASGINVKVKFKKITTVNAGDRAWKLLREVVRIADNNATITINGEIKATNDTGNWDKITLTGNITIRGDSSAVLNANGLSRIFNVPNGKTLTLENITLKNGKANNGGGVYNEGTLIMKGSATVAPSAGAGKNDVYLASGAMITVNSTLIPTDGIAAYITPGSYAEGQQVLNGNEFGSEYYKFEVTPESSTAEWVIKSDGCLKKAKDVVSSSSATPWKDLKTAITSAHDGDIIVINGEIKATDAPDNYGGITINKSITIKGKNKDTAILNANKNENGKSPHYIFFVNGGKTVTLQNLTLTGGINGKGGAIHIGASTHGSTVKMINCIIKDNAATGDGGGGVYIGSNGTFTMDGESSRITRNFVNGTGTGFAVYIDDEGTFNWIKGSISNNGGSDKAVHKEPDGEFNNPENYTAY</sequence>
<feature type="region of interest" description="Disordered" evidence="2">
    <location>
        <begin position="699"/>
        <end position="722"/>
    </location>
</feature>
<organism evidence="4 5">
    <name type="scientific">Treponema vincentii ATCC 35580</name>
    <dbReference type="NCBI Taxonomy" id="596324"/>
    <lineage>
        <taxon>Bacteria</taxon>
        <taxon>Pseudomonadati</taxon>
        <taxon>Spirochaetota</taxon>
        <taxon>Spirochaetia</taxon>
        <taxon>Spirochaetales</taxon>
        <taxon>Treponemataceae</taxon>
        <taxon>Treponema</taxon>
    </lineage>
</organism>
<reference evidence="4 5" key="1">
    <citation type="submission" date="2009-07" db="EMBL/GenBank/DDBJ databases">
        <authorList>
            <person name="Madupu R."/>
            <person name="Sebastian Y."/>
            <person name="Durkin A.S."/>
            <person name="Torralba M."/>
            <person name="Methe B."/>
            <person name="Sutton G.G."/>
            <person name="Strausberg R.L."/>
            <person name="Nelson K.E."/>
        </authorList>
    </citation>
    <scope>NUCLEOTIDE SEQUENCE [LARGE SCALE GENOMIC DNA]</scope>
    <source>
        <strain evidence="4 5">ATCC 35580</strain>
    </source>
</reference>
<evidence type="ECO:0000256" key="2">
    <source>
        <dbReference type="SAM" id="MobiDB-lite"/>
    </source>
</evidence>
<evidence type="ECO:0000259" key="3">
    <source>
        <dbReference type="Pfam" id="PF18998"/>
    </source>
</evidence>